<keyword evidence="4" id="KW-1185">Reference proteome</keyword>
<evidence type="ECO:0000256" key="2">
    <source>
        <dbReference type="SAM" id="MobiDB-lite"/>
    </source>
</evidence>
<comment type="caution">
    <text evidence="3">The sequence shown here is derived from an EMBL/GenBank/DDBJ whole genome shotgun (WGS) entry which is preliminary data.</text>
</comment>
<protein>
    <submittedName>
        <fullName evidence="3">Unnamed protein product</fullName>
    </submittedName>
</protein>
<feature type="coiled-coil region" evidence="1">
    <location>
        <begin position="111"/>
        <end position="138"/>
    </location>
</feature>
<evidence type="ECO:0000313" key="4">
    <source>
        <dbReference type="Proteomes" id="UP001165083"/>
    </source>
</evidence>
<proteinExistence type="predicted"/>
<name>A0A9W6X1P8_9STRA</name>
<sequence>MSSPETPEPTPRKRQAAETPRPAKKQKHKTAALVAMQPLVAVQTAQTPATRWQRRKQEVQTLKEQVEALSNYASFLQTRRVPGQLLDSMINLPPELDQLLQIQNGGWQAAAIKEIRRCQEAQQVNQELKRQLQTCVKVSGTLQMALNAASKLRRDQFAQNSIASRALQVELMMSQQVDAADSARIFDMLEASVNVRADEVHAIASKVSQPLQAAGTEQVSICRKNETHAAVEFRTMRVLPFDLDIVSSVCWHAAQLGWKRHGLSRVVRRSGDVVASDWCFPVQLEKGEAMDIRVRCVAKRFQVPEGFVIIAESTTEWPAHLAASGAWSRVTRESGWGLLHSYPVGSAAQAASRPTATVSRFLMQITCEPSGLDSDTSRKLLGSPAVSDIVIPSYRTLIRNRQQCVDNRLMDAAFAAPSISAA</sequence>
<evidence type="ECO:0000256" key="1">
    <source>
        <dbReference type="SAM" id="Coils"/>
    </source>
</evidence>
<gene>
    <name evidence="3" type="ORF">Plil01_001135400</name>
</gene>
<dbReference type="Proteomes" id="UP001165083">
    <property type="component" value="Unassembled WGS sequence"/>
</dbReference>
<accession>A0A9W6X1P8</accession>
<dbReference type="AlphaFoldDB" id="A0A9W6X1P8"/>
<keyword evidence="1" id="KW-0175">Coiled coil</keyword>
<reference evidence="3" key="1">
    <citation type="submission" date="2023-04" db="EMBL/GenBank/DDBJ databases">
        <title>Phytophthora lilii NBRC 32176.</title>
        <authorList>
            <person name="Ichikawa N."/>
            <person name="Sato H."/>
            <person name="Tonouchi N."/>
        </authorList>
    </citation>
    <scope>NUCLEOTIDE SEQUENCE</scope>
    <source>
        <strain evidence="3">NBRC 32176</strain>
    </source>
</reference>
<evidence type="ECO:0000313" key="3">
    <source>
        <dbReference type="EMBL" id="GMF27178.1"/>
    </source>
</evidence>
<feature type="region of interest" description="Disordered" evidence="2">
    <location>
        <begin position="1"/>
        <end position="29"/>
    </location>
</feature>
<organism evidence="3 4">
    <name type="scientific">Phytophthora lilii</name>
    <dbReference type="NCBI Taxonomy" id="2077276"/>
    <lineage>
        <taxon>Eukaryota</taxon>
        <taxon>Sar</taxon>
        <taxon>Stramenopiles</taxon>
        <taxon>Oomycota</taxon>
        <taxon>Peronosporomycetes</taxon>
        <taxon>Peronosporales</taxon>
        <taxon>Peronosporaceae</taxon>
        <taxon>Phytophthora</taxon>
    </lineage>
</organism>
<dbReference type="OrthoDB" id="114490at2759"/>
<dbReference type="EMBL" id="BSXW01000649">
    <property type="protein sequence ID" value="GMF27178.1"/>
    <property type="molecule type" value="Genomic_DNA"/>
</dbReference>